<dbReference type="InterPro" id="IPR035093">
    <property type="entry name" value="RelE/ParE_toxin_dom_sf"/>
</dbReference>
<keyword evidence="2" id="KW-1185">Reference proteome</keyword>
<dbReference type="SUPFAM" id="SSF143011">
    <property type="entry name" value="RelE-like"/>
    <property type="match status" value="1"/>
</dbReference>
<proteinExistence type="predicted"/>
<evidence type="ECO:0000313" key="2">
    <source>
        <dbReference type="Proteomes" id="UP000077245"/>
    </source>
</evidence>
<dbReference type="PATRIC" id="fig|49547.3.peg.1951"/>
<organism evidence="1 2">
    <name type="scientific">Methanobrevibacter curvatus</name>
    <dbReference type="NCBI Taxonomy" id="49547"/>
    <lineage>
        <taxon>Archaea</taxon>
        <taxon>Methanobacteriati</taxon>
        <taxon>Methanobacteriota</taxon>
        <taxon>Methanomada group</taxon>
        <taxon>Methanobacteria</taxon>
        <taxon>Methanobacteriales</taxon>
        <taxon>Methanobacteriaceae</taxon>
        <taxon>Methanobrevibacter</taxon>
    </lineage>
</organism>
<evidence type="ECO:0000313" key="1">
    <source>
        <dbReference type="EMBL" id="KZX10281.1"/>
    </source>
</evidence>
<dbReference type="RefSeq" id="WP_067092612.1">
    <property type="nucleotide sequence ID" value="NZ_LWMV01000219.1"/>
</dbReference>
<accession>A0A165Z5N4</accession>
<dbReference type="Gene3D" id="3.30.2310.20">
    <property type="entry name" value="RelE-like"/>
    <property type="match status" value="1"/>
</dbReference>
<comment type="caution">
    <text evidence="1">The sequence shown here is derived from an EMBL/GenBank/DDBJ whole genome shotgun (WGS) entry which is preliminary data.</text>
</comment>
<dbReference type="Proteomes" id="UP000077245">
    <property type="component" value="Unassembled WGS sequence"/>
</dbReference>
<evidence type="ECO:0008006" key="3">
    <source>
        <dbReference type="Google" id="ProtNLM"/>
    </source>
</evidence>
<dbReference type="STRING" id="49547.MBCUR_18480"/>
<reference evidence="1 2" key="1">
    <citation type="submission" date="2016-04" db="EMBL/GenBank/DDBJ databases">
        <title>Genome sequence of Methanobrevibacter curvatus DSM 11111.</title>
        <authorList>
            <person name="Poehlein A."/>
            <person name="Seedorf H."/>
            <person name="Daniel R."/>
        </authorList>
    </citation>
    <scope>NUCLEOTIDE SEQUENCE [LARGE SCALE GENOMIC DNA]</scope>
    <source>
        <strain evidence="1 2">DSM 11111</strain>
    </source>
</reference>
<sequence length="60" mass="7019">MAIRSIKKLPKDEISILLESIDEIQISPNDSKILKGKLQGCIRKRKDPFRIVFKINKIIW</sequence>
<dbReference type="AlphaFoldDB" id="A0A165Z5N4"/>
<name>A0A165Z5N4_9EURY</name>
<protein>
    <recommendedName>
        <fullName evidence="3">Plasmid stabilization system protein</fullName>
    </recommendedName>
</protein>
<dbReference type="EMBL" id="LWMV01000219">
    <property type="protein sequence ID" value="KZX10281.1"/>
    <property type="molecule type" value="Genomic_DNA"/>
</dbReference>
<gene>
    <name evidence="1" type="ORF">MBCUR_18480</name>
</gene>